<organism evidence="1 2">
    <name type="scientific">Hermanssonia centrifuga</name>
    <dbReference type="NCBI Taxonomy" id="98765"/>
    <lineage>
        <taxon>Eukaryota</taxon>
        <taxon>Fungi</taxon>
        <taxon>Dikarya</taxon>
        <taxon>Basidiomycota</taxon>
        <taxon>Agaricomycotina</taxon>
        <taxon>Agaricomycetes</taxon>
        <taxon>Polyporales</taxon>
        <taxon>Meruliaceae</taxon>
        <taxon>Hermanssonia</taxon>
    </lineage>
</organism>
<dbReference type="AlphaFoldDB" id="A0A2R6NQ18"/>
<evidence type="ECO:0000313" key="2">
    <source>
        <dbReference type="Proteomes" id="UP000186601"/>
    </source>
</evidence>
<evidence type="ECO:0000313" key="1">
    <source>
        <dbReference type="EMBL" id="PSR74616.1"/>
    </source>
</evidence>
<keyword evidence="2" id="KW-1185">Reference proteome</keyword>
<comment type="caution">
    <text evidence="1">The sequence shown here is derived from an EMBL/GenBank/DDBJ whole genome shotgun (WGS) entry which is preliminary data.</text>
</comment>
<gene>
    <name evidence="1" type="ORF">PHLCEN_2v9682</name>
</gene>
<dbReference type="EMBL" id="MLYV02000975">
    <property type="protein sequence ID" value="PSR74616.1"/>
    <property type="molecule type" value="Genomic_DNA"/>
</dbReference>
<sequence>MYPPQLQQDRKAATMCKQREREPASESFFGTPQRFNWLLHKGSPSRNHPQGT</sequence>
<name>A0A2R6NQ18_9APHY</name>
<proteinExistence type="predicted"/>
<accession>A0A2R6NQ18</accession>
<protein>
    <submittedName>
        <fullName evidence="1">Uncharacterized protein</fullName>
    </submittedName>
</protein>
<reference evidence="1 2" key="1">
    <citation type="submission" date="2018-02" db="EMBL/GenBank/DDBJ databases">
        <title>Genome sequence of the basidiomycete white-rot fungus Phlebia centrifuga.</title>
        <authorList>
            <person name="Granchi Z."/>
            <person name="Peng M."/>
            <person name="de Vries R.P."/>
            <person name="Hilden K."/>
            <person name="Makela M.R."/>
            <person name="Grigoriev I."/>
            <person name="Riley R."/>
        </authorList>
    </citation>
    <scope>NUCLEOTIDE SEQUENCE [LARGE SCALE GENOMIC DNA]</scope>
    <source>
        <strain evidence="1 2">FBCC195</strain>
    </source>
</reference>
<dbReference type="Proteomes" id="UP000186601">
    <property type="component" value="Unassembled WGS sequence"/>
</dbReference>